<dbReference type="STRING" id="762903.Pedsa_1320"/>
<dbReference type="eggNOG" id="COG1555">
    <property type="taxonomic scope" value="Bacteria"/>
</dbReference>
<dbReference type="KEGG" id="psn:Pedsa_1320"/>
<reference evidence="2" key="2">
    <citation type="submission" date="2011-02" db="EMBL/GenBank/DDBJ databases">
        <title>The complete genome of Pedobacter saltans DSM 12145.</title>
        <authorList>
            <consortium name="US DOE Joint Genome Institute (JGI-PGF)"/>
            <person name="Lucas S."/>
            <person name="Copeland A."/>
            <person name="Lapidus A."/>
            <person name="Bruce D."/>
            <person name="Goodwin L."/>
            <person name="Pitluck S."/>
            <person name="Kyrpides N."/>
            <person name="Mavromatis K."/>
            <person name="Pagani I."/>
            <person name="Ivanova N."/>
            <person name="Ovchinnikova G."/>
            <person name="Lu M."/>
            <person name="Detter J.C."/>
            <person name="Han C."/>
            <person name="Land M."/>
            <person name="Hauser L."/>
            <person name="Markowitz V."/>
            <person name="Cheng J.-F."/>
            <person name="Hugenholtz P."/>
            <person name="Woyke T."/>
            <person name="Wu D."/>
            <person name="Tindall B."/>
            <person name="Pomrenke H.G."/>
            <person name="Brambilla E."/>
            <person name="Klenk H.-P."/>
            <person name="Eisen J.A."/>
        </authorList>
    </citation>
    <scope>NUCLEOTIDE SEQUENCE [LARGE SCALE GENOMIC DNA]</scope>
    <source>
        <strain evidence="2">ATCC 51119 / DSM 12145 / JCM 21818 / LMG 10337 / NBRC 100064 / NCIMB 13643</strain>
    </source>
</reference>
<dbReference type="SUPFAM" id="SSF47781">
    <property type="entry name" value="RuvA domain 2-like"/>
    <property type="match status" value="1"/>
</dbReference>
<reference evidence="1 2" key="1">
    <citation type="journal article" date="2011" name="Stand. Genomic Sci.">
        <title>Complete genome sequence of the gliding, heparinolytic Pedobacter saltans type strain (113).</title>
        <authorList>
            <person name="Liolios K."/>
            <person name="Sikorski J."/>
            <person name="Lu M."/>
            <person name="Nolan M."/>
            <person name="Lapidus A."/>
            <person name="Lucas S."/>
            <person name="Hammon N."/>
            <person name="Deshpande S."/>
            <person name="Cheng J.F."/>
            <person name="Tapia R."/>
            <person name="Han C."/>
            <person name="Goodwin L."/>
            <person name="Pitluck S."/>
            <person name="Huntemann M."/>
            <person name="Ivanova N."/>
            <person name="Pagani I."/>
            <person name="Mavromatis K."/>
            <person name="Ovchinikova G."/>
            <person name="Pati A."/>
            <person name="Chen A."/>
            <person name="Palaniappan K."/>
            <person name="Land M."/>
            <person name="Hauser L."/>
            <person name="Brambilla E.M."/>
            <person name="Kotsyurbenko O."/>
            <person name="Rohde M."/>
            <person name="Tindall B.J."/>
            <person name="Abt B."/>
            <person name="Goker M."/>
            <person name="Detter J.C."/>
            <person name="Woyke T."/>
            <person name="Bristow J."/>
            <person name="Eisen J.A."/>
            <person name="Markowitz V."/>
            <person name="Hugenholtz P."/>
            <person name="Klenk H.P."/>
            <person name="Kyrpides N.C."/>
        </authorList>
    </citation>
    <scope>NUCLEOTIDE SEQUENCE [LARGE SCALE GENOMIC DNA]</scope>
    <source>
        <strain evidence="2">ATCC 51119 / DSM 12145 / JCM 21818 / LMG 10337 / NBRC 100064 / NCIMB 13643</strain>
    </source>
</reference>
<dbReference type="EMBL" id="CP002545">
    <property type="protein sequence ID" value="ADY51887.1"/>
    <property type="molecule type" value="Genomic_DNA"/>
</dbReference>
<name>F0SEJ7_PSESL</name>
<evidence type="ECO:0008006" key="3">
    <source>
        <dbReference type="Google" id="ProtNLM"/>
    </source>
</evidence>
<proteinExistence type="predicted"/>
<dbReference type="OrthoDB" id="9766750at2"/>
<accession>F0SEJ7</accession>
<evidence type="ECO:0000313" key="1">
    <source>
        <dbReference type="EMBL" id="ADY51887.1"/>
    </source>
</evidence>
<protein>
    <recommendedName>
        <fullName evidence="3">Helix-hairpin-helix motif protein</fullName>
    </recommendedName>
</protein>
<dbReference type="InterPro" id="IPR010994">
    <property type="entry name" value="RuvA_2-like"/>
</dbReference>
<sequence length="676" mass="78423">MNFKPILIVLIGLNIPVLLFAQTVEDKIVESMIESMSEETPEDFDFEELSERLIKYRKSPINLNKATREKIKELPFLSPLQISNLLNHIQANGKLLEIYELQSIDAFDLETIRLLLNFATIDPPDGFENFSLKHLSSGTHDFLIRYARILKQQKGFTIPKDSNKSRYLGSPDRLFYRYRFNYKQNIQFSLNMEKDAGEHIWEKKYGPDFLSASLFLKDLKPFSKIVIGDYSLQFGQGLSLWSGLSFGKGSDISSIAKQDLGLKPYTSANEYSFFRGLATTINFGKMHFTPFVSFRKLDSSMDTDLNGNPTINSLLQSGLHRTPNELANRQNLEQLVYGANIEFENRNFSIGINAYKTQFNIPFQSQSPLYKQFDFTGNELTNIGLHYTKSFRNIYFFGEAARSMNSGFAFLNGALASLSNSLSVSVFQRNYQKNYHSFFNQAISENTTAYNERGLYYGINYKHGKKYDFLFYTDFFTFPWLKYRVDAPSSGHEIFGQLNYMPSKILQVVMRYKLKEKEQNSSANGIETYRRQTYRFELQYQLNKSFSLKNRAEISQYKTLSSPNQYGFLVFQDIKYSPSRSKISGNLRYAIFDTEGFDTRIYTYENDVLYSYSNPGFQNKGIRFYLNGRYRIKKGLDFWLKYSISKYDEVTSIGSGLDEIIGNSKPEIKLQLRYQL</sequence>
<gene>
    <name evidence="1" type="ordered locus">Pedsa_1320</name>
</gene>
<evidence type="ECO:0000313" key="2">
    <source>
        <dbReference type="Proteomes" id="UP000000310"/>
    </source>
</evidence>
<dbReference type="RefSeq" id="WP_013632386.1">
    <property type="nucleotide sequence ID" value="NC_015177.1"/>
</dbReference>
<dbReference type="Proteomes" id="UP000000310">
    <property type="component" value="Chromosome"/>
</dbReference>
<keyword evidence="2" id="KW-1185">Reference proteome</keyword>
<organism evidence="1 2">
    <name type="scientific">Pseudopedobacter saltans (strain ATCC 51119 / DSM 12145 / JCM 21818 / CCUG 39354 / LMG 10337 / NBRC 100064 / NCIMB 13643)</name>
    <name type="common">Pedobacter saltans</name>
    <dbReference type="NCBI Taxonomy" id="762903"/>
    <lineage>
        <taxon>Bacteria</taxon>
        <taxon>Pseudomonadati</taxon>
        <taxon>Bacteroidota</taxon>
        <taxon>Sphingobacteriia</taxon>
        <taxon>Sphingobacteriales</taxon>
        <taxon>Sphingobacteriaceae</taxon>
        <taxon>Pseudopedobacter</taxon>
    </lineage>
</organism>
<dbReference type="HOGENOM" id="CLU_024854_0_0_10"/>
<dbReference type="AlphaFoldDB" id="F0SEJ7"/>